<reference evidence="4" key="1">
    <citation type="journal article" date="2019" name="Int. J. Syst. Evol. Microbiol.">
        <title>The Global Catalogue of Microorganisms (GCM) 10K type strain sequencing project: providing services to taxonomists for standard genome sequencing and annotation.</title>
        <authorList>
            <consortium name="The Broad Institute Genomics Platform"/>
            <consortium name="The Broad Institute Genome Sequencing Center for Infectious Disease"/>
            <person name="Wu L."/>
            <person name="Ma J."/>
        </authorList>
    </citation>
    <scope>NUCLEOTIDE SEQUENCE [LARGE SCALE GENOMIC DNA]</scope>
    <source>
        <strain evidence="4">JCM 18200</strain>
    </source>
</reference>
<dbReference type="Gene3D" id="3.40.630.10">
    <property type="entry name" value="Zn peptidases"/>
    <property type="match status" value="1"/>
</dbReference>
<organism evidence="3 4">
    <name type="scientific">Olivibacter ginsenosidimutans</name>
    <dbReference type="NCBI Taxonomy" id="1176537"/>
    <lineage>
        <taxon>Bacteria</taxon>
        <taxon>Pseudomonadati</taxon>
        <taxon>Bacteroidota</taxon>
        <taxon>Sphingobacteriia</taxon>
        <taxon>Sphingobacteriales</taxon>
        <taxon>Sphingobacteriaceae</taxon>
        <taxon>Olivibacter</taxon>
    </lineage>
</organism>
<dbReference type="Proteomes" id="UP001501411">
    <property type="component" value="Unassembled WGS sequence"/>
</dbReference>
<accession>A0ABP9AZG7</accession>
<evidence type="ECO:0000256" key="1">
    <source>
        <dbReference type="SAM" id="SignalP"/>
    </source>
</evidence>
<proteinExistence type="predicted"/>
<dbReference type="EMBL" id="BAABIQ010000008">
    <property type="protein sequence ID" value="GAA4788202.1"/>
    <property type="molecule type" value="Genomic_DNA"/>
</dbReference>
<feature type="domain" description="Peptidase M28" evidence="2">
    <location>
        <begin position="100"/>
        <end position="294"/>
    </location>
</feature>
<protein>
    <submittedName>
        <fullName evidence="3">M20/M25/M40 family metallo-hydrolase</fullName>
    </submittedName>
</protein>
<gene>
    <name evidence="3" type="ORF">GCM10023231_15480</name>
</gene>
<name>A0ABP9AZG7_9SPHI</name>
<dbReference type="PANTHER" id="PTHR12147">
    <property type="entry name" value="METALLOPEPTIDASE M28 FAMILY MEMBER"/>
    <property type="match status" value="1"/>
</dbReference>
<feature type="signal peptide" evidence="1">
    <location>
        <begin position="1"/>
        <end position="21"/>
    </location>
</feature>
<dbReference type="RefSeq" id="WP_345231180.1">
    <property type="nucleotide sequence ID" value="NZ_BAABIQ010000008.1"/>
</dbReference>
<dbReference type="SUPFAM" id="SSF53187">
    <property type="entry name" value="Zn-dependent exopeptidases"/>
    <property type="match status" value="1"/>
</dbReference>
<evidence type="ECO:0000313" key="4">
    <source>
        <dbReference type="Proteomes" id="UP001501411"/>
    </source>
</evidence>
<dbReference type="InterPro" id="IPR007484">
    <property type="entry name" value="Peptidase_M28"/>
</dbReference>
<evidence type="ECO:0000259" key="2">
    <source>
        <dbReference type="Pfam" id="PF04389"/>
    </source>
</evidence>
<dbReference type="Pfam" id="PF04389">
    <property type="entry name" value="Peptidase_M28"/>
    <property type="match status" value="1"/>
</dbReference>
<evidence type="ECO:0000313" key="3">
    <source>
        <dbReference type="EMBL" id="GAA4788202.1"/>
    </source>
</evidence>
<keyword evidence="1" id="KW-0732">Signal</keyword>
<feature type="chain" id="PRO_5046848071" evidence="1">
    <location>
        <begin position="22"/>
        <end position="316"/>
    </location>
</feature>
<keyword evidence="4" id="KW-1185">Reference proteome</keyword>
<sequence length="316" mass="35457">MDMLFKKLPLLIVLFCVSCCASVKEQRGAQNESQVLKDVKTLSSTEFEGRRTGTAGAEKARKFIIERFKNLDLQSFPSFTDYIQSFTLSEKSDSSHIGENVIAYIPGKIKEAIVLSAHYDHLGKKGSQLYPGADDNASGVAALLEFAQYFAKNKPNFTLIFAAFDAEEMGLKGAKAFVADPPLALERIKLNINMDMIAHNDTGELYACGTYYYPQLKKYINSNQSSLKILLGHDNPSMGHDDWTNQSDQGAFHAKKIPFLYFGVEDHKDYHQPTDTYENINQTFYVQAVDGILEIIKTIDSKLSSQIQIDKNKVMF</sequence>
<dbReference type="InterPro" id="IPR045175">
    <property type="entry name" value="M28_fam"/>
</dbReference>
<dbReference type="PANTHER" id="PTHR12147:SF26">
    <property type="entry name" value="PEPTIDASE M28 DOMAIN-CONTAINING PROTEIN"/>
    <property type="match status" value="1"/>
</dbReference>
<comment type="caution">
    <text evidence="3">The sequence shown here is derived from an EMBL/GenBank/DDBJ whole genome shotgun (WGS) entry which is preliminary data.</text>
</comment>